<proteinExistence type="predicted"/>
<dbReference type="InterPro" id="IPR050469">
    <property type="entry name" value="Diguanylate_Cyclase"/>
</dbReference>
<name>A0A5S9QZ01_MYCVN</name>
<dbReference type="GO" id="GO:0052621">
    <property type="term" value="F:diguanylate cyclase activity"/>
    <property type="evidence" value="ECO:0007669"/>
    <property type="project" value="UniProtKB-EC"/>
</dbReference>
<dbReference type="RefSeq" id="WP_159231555.1">
    <property type="nucleotide sequence ID" value="NZ_CACSIP010000023.1"/>
</dbReference>
<dbReference type="PANTHER" id="PTHR45138:SF9">
    <property type="entry name" value="DIGUANYLATE CYCLASE DGCM-RELATED"/>
    <property type="match status" value="1"/>
</dbReference>
<dbReference type="NCBIfam" id="TIGR00254">
    <property type="entry name" value="GGDEF"/>
    <property type="match status" value="1"/>
</dbReference>
<organism evidence="3 4">
    <name type="scientific">Mycolicibacterium vanbaalenii</name>
    <name type="common">Mycobacterium vanbaalenii</name>
    <dbReference type="NCBI Taxonomy" id="110539"/>
    <lineage>
        <taxon>Bacteria</taxon>
        <taxon>Bacillati</taxon>
        <taxon>Actinomycetota</taxon>
        <taxon>Actinomycetes</taxon>
        <taxon>Mycobacteriales</taxon>
        <taxon>Mycobacteriaceae</taxon>
        <taxon>Mycolicibacterium</taxon>
    </lineage>
</organism>
<protein>
    <submittedName>
        <fullName evidence="3">Putative diguanylate cyclase DgcT</fullName>
        <ecNumber evidence="3">2.7.7.65</ecNumber>
    </submittedName>
</protein>
<reference evidence="3 4" key="1">
    <citation type="submission" date="2019-11" db="EMBL/GenBank/DDBJ databases">
        <authorList>
            <person name="Holert J."/>
        </authorList>
    </citation>
    <scope>NUCLEOTIDE SEQUENCE [LARGE SCALE GENOMIC DNA]</scope>
    <source>
        <strain evidence="3">BC8_1</strain>
    </source>
</reference>
<feature type="transmembrane region" description="Helical" evidence="1">
    <location>
        <begin position="91"/>
        <end position="108"/>
    </location>
</feature>
<dbReference type="OrthoDB" id="23692at2"/>
<dbReference type="PROSITE" id="PS50887">
    <property type="entry name" value="GGDEF"/>
    <property type="match status" value="1"/>
</dbReference>
<evidence type="ECO:0000313" key="3">
    <source>
        <dbReference type="EMBL" id="CAA0124314.1"/>
    </source>
</evidence>
<evidence type="ECO:0000256" key="1">
    <source>
        <dbReference type="SAM" id="Phobius"/>
    </source>
</evidence>
<gene>
    <name evidence="3" type="primary">dgcT_2</name>
    <name evidence="3" type="ORF">AELLOGFF_00942</name>
</gene>
<dbReference type="SMART" id="SM00267">
    <property type="entry name" value="GGDEF"/>
    <property type="match status" value="1"/>
</dbReference>
<keyword evidence="4" id="KW-1185">Reference proteome</keyword>
<keyword evidence="1" id="KW-1133">Transmembrane helix</keyword>
<accession>A0A5S9QZ01</accession>
<dbReference type="GO" id="GO:0005886">
    <property type="term" value="C:plasma membrane"/>
    <property type="evidence" value="ECO:0007669"/>
    <property type="project" value="TreeGrafter"/>
</dbReference>
<feature type="transmembrane region" description="Helical" evidence="1">
    <location>
        <begin position="120"/>
        <end position="149"/>
    </location>
</feature>
<dbReference type="SUPFAM" id="SSF55073">
    <property type="entry name" value="Nucleotide cyclase"/>
    <property type="match status" value="1"/>
</dbReference>
<feature type="transmembrane region" description="Helical" evidence="1">
    <location>
        <begin position="33"/>
        <end position="52"/>
    </location>
</feature>
<dbReference type="Pfam" id="PF00990">
    <property type="entry name" value="GGDEF"/>
    <property type="match status" value="1"/>
</dbReference>
<dbReference type="EMBL" id="CACSIP010000023">
    <property type="protein sequence ID" value="CAA0124314.1"/>
    <property type="molecule type" value="Genomic_DNA"/>
</dbReference>
<dbReference type="InterPro" id="IPR043128">
    <property type="entry name" value="Rev_trsase/Diguanyl_cyclase"/>
</dbReference>
<sequence>MAAGQSPRWLQPSHYDWLSGYLRARGMTTPVRLMMALIAGSLALSLLVLLLSSDGPRGAVPVAMTWLAIGGGVAGVLLWAWRWPTQRQSQLFAVVSNGAIALACLAYPTPLASLNGCISFAIIGAYIAFFHSTALVLYNFFVAAGVAMAAAIRLATSGHPALAVVDLFLVLLINIAMPLAIQFLVRALGTDLVHAARDPLTTLLNRPAFFQATLELLAERDDTVHYLFVALLDLDNFKAVNDTHGHHVGDAALVTVARALPVAAGPTAVIGRSGGEEFLIATLAATPDTAPLAARICQTIAGLPVPITASVGTVCAPLTGVPTEDGDAHRLLTHLVIVADHAMYRAKRAGGNRFHHHGMLVTPADVTNTVMGSGPTPKL</sequence>
<dbReference type="Gene3D" id="3.30.70.270">
    <property type="match status" value="1"/>
</dbReference>
<feature type="transmembrane region" description="Helical" evidence="1">
    <location>
        <begin position="161"/>
        <end position="185"/>
    </location>
</feature>
<dbReference type="InterPro" id="IPR029787">
    <property type="entry name" value="Nucleotide_cyclase"/>
</dbReference>
<dbReference type="InterPro" id="IPR000160">
    <property type="entry name" value="GGDEF_dom"/>
</dbReference>
<dbReference type="CDD" id="cd01949">
    <property type="entry name" value="GGDEF"/>
    <property type="match status" value="1"/>
</dbReference>
<evidence type="ECO:0000313" key="4">
    <source>
        <dbReference type="Proteomes" id="UP000430146"/>
    </source>
</evidence>
<keyword evidence="3" id="KW-0548">Nucleotidyltransferase</keyword>
<dbReference type="PANTHER" id="PTHR45138">
    <property type="entry name" value="REGULATORY COMPONENTS OF SENSORY TRANSDUCTION SYSTEM"/>
    <property type="match status" value="1"/>
</dbReference>
<dbReference type="GO" id="GO:1902201">
    <property type="term" value="P:negative regulation of bacterial-type flagellum-dependent cell motility"/>
    <property type="evidence" value="ECO:0007669"/>
    <property type="project" value="TreeGrafter"/>
</dbReference>
<dbReference type="AlphaFoldDB" id="A0A5S9QZ01"/>
<evidence type="ECO:0000259" key="2">
    <source>
        <dbReference type="PROSITE" id="PS50887"/>
    </source>
</evidence>
<keyword evidence="1" id="KW-0812">Transmembrane</keyword>
<keyword evidence="3" id="KW-0808">Transferase</keyword>
<feature type="transmembrane region" description="Helical" evidence="1">
    <location>
        <begin position="58"/>
        <end position="79"/>
    </location>
</feature>
<feature type="domain" description="GGDEF" evidence="2">
    <location>
        <begin position="225"/>
        <end position="359"/>
    </location>
</feature>
<dbReference type="Proteomes" id="UP000430146">
    <property type="component" value="Unassembled WGS sequence"/>
</dbReference>
<dbReference type="GO" id="GO:0043709">
    <property type="term" value="P:cell adhesion involved in single-species biofilm formation"/>
    <property type="evidence" value="ECO:0007669"/>
    <property type="project" value="TreeGrafter"/>
</dbReference>
<dbReference type="EC" id="2.7.7.65" evidence="3"/>
<keyword evidence="1" id="KW-0472">Membrane</keyword>